<proteinExistence type="predicted"/>
<keyword evidence="2" id="KW-0804">Transcription</keyword>
<dbReference type="InterPro" id="IPR009057">
    <property type="entry name" value="Homeodomain-like_sf"/>
</dbReference>
<dbReference type="SUPFAM" id="SSF46689">
    <property type="entry name" value="Homeodomain-like"/>
    <property type="match status" value="2"/>
</dbReference>
<dbReference type="RefSeq" id="WP_106348307.1">
    <property type="nucleotide sequence ID" value="NZ_PVUE01000004.1"/>
</dbReference>
<gene>
    <name evidence="4" type="ORF">CLV47_104118</name>
</gene>
<dbReference type="PANTHER" id="PTHR43130:SF3">
    <property type="entry name" value="HTH-TYPE TRANSCRIPTIONAL REGULATOR RV1931C"/>
    <property type="match status" value="1"/>
</dbReference>
<dbReference type="InterPro" id="IPR018060">
    <property type="entry name" value="HTH_AraC"/>
</dbReference>
<dbReference type="GO" id="GO:0003700">
    <property type="term" value="F:DNA-binding transcription factor activity"/>
    <property type="evidence" value="ECO:0007669"/>
    <property type="project" value="InterPro"/>
</dbReference>
<dbReference type="InterPro" id="IPR052158">
    <property type="entry name" value="INH-QAR"/>
</dbReference>
<comment type="caution">
    <text evidence="4">The sequence shown here is derived from an EMBL/GenBank/DDBJ whole genome shotgun (WGS) entry which is preliminary data.</text>
</comment>
<evidence type="ECO:0000256" key="2">
    <source>
        <dbReference type="ARBA" id="ARBA00023163"/>
    </source>
</evidence>
<evidence type="ECO:0000313" key="4">
    <source>
        <dbReference type="EMBL" id="PRZ42772.1"/>
    </source>
</evidence>
<sequence length="321" mass="35040">MPARQRIRNVVAIISEPQSPFELSVAVEVFGVDRVADGVPKYDFAVCALEPGPVEAVGGFTITTPYGLERTSRADLVIVPTWARPDTPPPLEMVEALRAALDRGAIVASFCTGAFALAHAGLLDARRCTTHHHHIDAFRAAFPDIIVDPDVLYVSDGRVVTSAGTAAAIDLCLHLVRESDGAEVATKIARRMVVPPQRDGGQAQFIHKPVVECRDSALSELLDRLLADVAAEHTVEDMAASMSMSPRSFARRFVEQTGTTPYKWLVQQRIQYAQHLLEQTDDPMDKVAVRSGFKDAATMRVHFGRIVKTTPTAYRRAFAGV</sequence>
<evidence type="ECO:0000259" key="3">
    <source>
        <dbReference type="PROSITE" id="PS01124"/>
    </source>
</evidence>
<feature type="domain" description="HTH araC/xylS-type" evidence="3">
    <location>
        <begin position="219"/>
        <end position="317"/>
    </location>
</feature>
<protein>
    <submittedName>
        <fullName evidence="4">Transcriptional regulator GlxA family with amidase domain</fullName>
    </submittedName>
</protein>
<dbReference type="Proteomes" id="UP000237752">
    <property type="component" value="Unassembled WGS sequence"/>
</dbReference>
<reference evidence="4 5" key="1">
    <citation type="submission" date="2018-03" db="EMBL/GenBank/DDBJ databases">
        <title>Genomic Encyclopedia of Archaeal and Bacterial Type Strains, Phase II (KMG-II): from individual species to whole genera.</title>
        <authorList>
            <person name="Goeker M."/>
        </authorList>
    </citation>
    <scope>NUCLEOTIDE SEQUENCE [LARGE SCALE GENOMIC DNA]</scope>
    <source>
        <strain evidence="4 5">DSM 100065</strain>
    </source>
</reference>
<dbReference type="AlphaFoldDB" id="A0A2T1A2E2"/>
<dbReference type="Pfam" id="PF01965">
    <property type="entry name" value="DJ-1_PfpI"/>
    <property type="match status" value="1"/>
</dbReference>
<keyword evidence="5" id="KW-1185">Reference proteome</keyword>
<dbReference type="SUPFAM" id="SSF52317">
    <property type="entry name" value="Class I glutamine amidotransferase-like"/>
    <property type="match status" value="1"/>
</dbReference>
<dbReference type="Pfam" id="PF12833">
    <property type="entry name" value="HTH_18"/>
    <property type="match status" value="1"/>
</dbReference>
<dbReference type="CDD" id="cd03137">
    <property type="entry name" value="GATase1_AraC_1"/>
    <property type="match status" value="1"/>
</dbReference>
<dbReference type="GO" id="GO:0043565">
    <property type="term" value="F:sequence-specific DNA binding"/>
    <property type="evidence" value="ECO:0007669"/>
    <property type="project" value="InterPro"/>
</dbReference>
<name>A0A2T1A2E2_9ACTN</name>
<dbReference type="SMART" id="SM00342">
    <property type="entry name" value="HTH_ARAC"/>
    <property type="match status" value="1"/>
</dbReference>
<dbReference type="EMBL" id="PVUE01000004">
    <property type="protein sequence ID" value="PRZ42772.1"/>
    <property type="molecule type" value="Genomic_DNA"/>
</dbReference>
<accession>A0A2T1A2E2</accession>
<evidence type="ECO:0000256" key="1">
    <source>
        <dbReference type="ARBA" id="ARBA00023015"/>
    </source>
</evidence>
<keyword evidence="1" id="KW-0805">Transcription regulation</keyword>
<dbReference type="PANTHER" id="PTHR43130">
    <property type="entry name" value="ARAC-FAMILY TRANSCRIPTIONAL REGULATOR"/>
    <property type="match status" value="1"/>
</dbReference>
<dbReference type="OrthoDB" id="3660033at2"/>
<organism evidence="4 5">
    <name type="scientific">Antricoccus suffuscus</name>
    <dbReference type="NCBI Taxonomy" id="1629062"/>
    <lineage>
        <taxon>Bacteria</taxon>
        <taxon>Bacillati</taxon>
        <taxon>Actinomycetota</taxon>
        <taxon>Actinomycetes</taxon>
        <taxon>Geodermatophilales</taxon>
        <taxon>Antricoccaceae</taxon>
        <taxon>Antricoccus</taxon>
    </lineage>
</organism>
<dbReference type="InterPro" id="IPR029062">
    <property type="entry name" value="Class_I_gatase-like"/>
</dbReference>
<dbReference type="Gene3D" id="3.40.50.880">
    <property type="match status" value="1"/>
</dbReference>
<dbReference type="Gene3D" id="1.10.10.60">
    <property type="entry name" value="Homeodomain-like"/>
    <property type="match status" value="1"/>
</dbReference>
<evidence type="ECO:0000313" key="5">
    <source>
        <dbReference type="Proteomes" id="UP000237752"/>
    </source>
</evidence>
<dbReference type="InterPro" id="IPR002818">
    <property type="entry name" value="DJ-1/PfpI"/>
</dbReference>
<dbReference type="PROSITE" id="PS01124">
    <property type="entry name" value="HTH_ARAC_FAMILY_2"/>
    <property type="match status" value="1"/>
</dbReference>